<accession>A0A942TIK6</accession>
<dbReference type="AlphaFoldDB" id="A0A942TIK6"/>
<keyword evidence="2" id="KW-1185">Reference proteome</keyword>
<comment type="caution">
    <text evidence="1">The sequence shown here is derived from an EMBL/GenBank/DDBJ whole genome shotgun (WGS) entry which is preliminary data.</text>
</comment>
<evidence type="ECO:0000313" key="1">
    <source>
        <dbReference type="EMBL" id="MBS4198705.1"/>
    </source>
</evidence>
<reference evidence="1 2" key="1">
    <citation type="submission" date="2021-05" db="EMBL/GenBank/DDBJ databases">
        <title>Novel Bacillus species.</title>
        <authorList>
            <person name="Liu G."/>
        </authorList>
    </citation>
    <scope>NUCLEOTIDE SEQUENCE [LARGE SCALE GENOMIC DNA]</scope>
    <source>
        <strain evidence="1 2">FJAT-49732</strain>
    </source>
</reference>
<proteinExistence type="predicted"/>
<dbReference type="RefSeq" id="WP_213109439.1">
    <property type="nucleotide sequence ID" value="NZ_JAGYPJ010000001.1"/>
</dbReference>
<name>A0A942TIK6_9BACI</name>
<protein>
    <submittedName>
        <fullName evidence="1">Uncharacterized protein</fullName>
    </submittedName>
</protein>
<dbReference type="EMBL" id="JAGYPJ010000001">
    <property type="protein sequence ID" value="MBS4198705.1"/>
    <property type="molecule type" value="Genomic_DNA"/>
</dbReference>
<dbReference type="Proteomes" id="UP000682713">
    <property type="component" value="Unassembled WGS sequence"/>
</dbReference>
<organism evidence="1 2">
    <name type="scientific">Lederbergia citrisecunda</name>
    <dbReference type="NCBI Taxonomy" id="2833583"/>
    <lineage>
        <taxon>Bacteria</taxon>
        <taxon>Bacillati</taxon>
        <taxon>Bacillota</taxon>
        <taxon>Bacilli</taxon>
        <taxon>Bacillales</taxon>
        <taxon>Bacillaceae</taxon>
        <taxon>Lederbergia</taxon>
    </lineage>
</organism>
<sequence>MGYIAPIHNYQYTQYHERLRAKANKIEPYPINKVQKVNLTPDNNYNGIEKKFTYSIEKVTGKGRHFSEYV</sequence>
<evidence type="ECO:0000313" key="2">
    <source>
        <dbReference type="Proteomes" id="UP000682713"/>
    </source>
</evidence>
<gene>
    <name evidence="1" type="ORF">KHA93_03445</name>
</gene>